<reference evidence="1 2" key="1">
    <citation type="submission" date="2018-05" db="EMBL/GenBank/DDBJ databases">
        <title>Salinimonas sp. HMF8227 Genome sequencing and assembly.</title>
        <authorList>
            <person name="Kang H."/>
            <person name="Kang J."/>
            <person name="Cha I."/>
            <person name="Kim H."/>
            <person name="Joh K."/>
        </authorList>
    </citation>
    <scope>NUCLEOTIDE SEQUENCE [LARGE SCALE GENOMIC DNA]</scope>
    <source>
        <strain evidence="1 2">HMF8227</strain>
    </source>
</reference>
<dbReference type="Gene3D" id="3.40.50.150">
    <property type="entry name" value="Vaccinia Virus protein VP39"/>
    <property type="match status" value="1"/>
</dbReference>
<accession>A0A2S2E1F4</accession>
<sequence>MYWGPIQPKSEENEKELEIHPGVIDMPKDELMLASCSYILGNIYGFKKSVEKGMAVDRDGQYIPLYTYPTIEYLRQFDLSKKVVFEFGGGASTLYWMERAEKVYTVENNAKWYEKLKAMVNNNVELLYAAGEQFPKVIKSIGGRLDLIVVDGAGYRYDCARFAVECLSDNGVIILDNADWHPNTAKMLKNSGLLQVDMYGFKPTESHTSTTSLFLKRNFDFPTRQTKQPAFGWGAKELHSDDWDKQLLD</sequence>
<dbReference type="RefSeq" id="WP_109339009.1">
    <property type="nucleotide sequence ID" value="NZ_CP029347.1"/>
</dbReference>
<evidence type="ECO:0000313" key="1">
    <source>
        <dbReference type="EMBL" id="AWL11352.1"/>
    </source>
</evidence>
<gene>
    <name evidence="1" type="ORF">HMF8227_00857</name>
</gene>
<organism evidence="1 2">
    <name type="scientific">Saliniradius amylolyticus</name>
    <dbReference type="NCBI Taxonomy" id="2183582"/>
    <lineage>
        <taxon>Bacteria</taxon>
        <taxon>Pseudomonadati</taxon>
        <taxon>Pseudomonadota</taxon>
        <taxon>Gammaproteobacteria</taxon>
        <taxon>Alteromonadales</taxon>
        <taxon>Alteromonadaceae</taxon>
        <taxon>Saliniradius</taxon>
    </lineage>
</organism>
<dbReference type="KEGG" id="salh:HMF8227_00857"/>
<evidence type="ECO:0008006" key="3">
    <source>
        <dbReference type="Google" id="ProtNLM"/>
    </source>
</evidence>
<dbReference type="OrthoDB" id="255821at2"/>
<name>A0A2S2E1F4_9ALTE</name>
<dbReference type="SUPFAM" id="SSF53335">
    <property type="entry name" value="S-adenosyl-L-methionine-dependent methyltransferases"/>
    <property type="match status" value="1"/>
</dbReference>
<evidence type="ECO:0000313" key="2">
    <source>
        <dbReference type="Proteomes" id="UP000245728"/>
    </source>
</evidence>
<keyword evidence="2" id="KW-1185">Reference proteome</keyword>
<dbReference type="AlphaFoldDB" id="A0A2S2E1F4"/>
<dbReference type="InterPro" id="IPR029063">
    <property type="entry name" value="SAM-dependent_MTases_sf"/>
</dbReference>
<dbReference type="Proteomes" id="UP000245728">
    <property type="component" value="Chromosome"/>
</dbReference>
<dbReference type="EMBL" id="CP029347">
    <property type="protein sequence ID" value="AWL11352.1"/>
    <property type="molecule type" value="Genomic_DNA"/>
</dbReference>
<protein>
    <recommendedName>
        <fullName evidence="3">SAM-dependent methyltransferase</fullName>
    </recommendedName>
</protein>
<proteinExistence type="predicted"/>